<proteinExistence type="predicted"/>
<evidence type="ECO:0000313" key="1">
    <source>
        <dbReference type="EMBL" id="KAK2941280.1"/>
    </source>
</evidence>
<evidence type="ECO:0000313" key="2">
    <source>
        <dbReference type="Proteomes" id="UP001281761"/>
    </source>
</evidence>
<dbReference type="EMBL" id="JARBJD010000528">
    <property type="protein sequence ID" value="KAK2941280.1"/>
    <property type="molecule type" value="Genomic_DNA"/>
</dbReference>
<sequence>MNTHSVIEVVVVDETRTAPPSANHGAALPLKQLTKEQSEIVMLPSLFANCGQAEPATVSADCVERTLADRHSWVRRIHTQTRTSGI</sequence>
<organism evidence="1 2">
    <name type="scientific">Blattamonas nauphoetae</name>
    <dbReference type="NCBI Taxonomy" id="2049346"/>
    <lineage>
        <taxon>Eukaryota</taxon>
        <taxon>Metamonada</taxon>
        <taxon>Preaxostyla</taxon>
        <taxon>Oxymonadida</taxon>
        <taxon>Blattamonas</taxon>
    </lineage>
</organism>
<protein>
    <submittedName>
        <fullName evidence="1">Uncharacterized protein</fullName>
    </submittedName>
</protein>
<name>A0ABQ9WP76_9EUKA</name>
<keyword evidence="2" id="KW-1185">Reference proteome</keyword>
<accession>A0ABQ9WP76</accession>
<dbReference type="Proteomes" id="UP001281761">
    <property type="component" value="Unassembled WGS sequence"/>
</dbReference>
<comment type="caution">
    <text evidence="1">The sequence shown here is derived from an EMBL/GenBank/DDBJ whole genome shotgun (WGS) entry which is preliminary data.</text>
</comment>
<gene>
    <name evidence="1" type="ORF">BLNAU_23816</name>
</gene>
<reference evidence="1 2" key="1">
    <citation type="journal article" date="2022" name="bioRxiv">
        <title>Genomics of Preaxostyla Flagellates Illuminates Evolutionary Transitions and the Path Towards Mitochondrial Loss.</title>
        <authorList>
            <person name="Novak L.V.F."/>
            <person name="Treitli S.C."/>
            <person name="Pyrih J."/>
            <person name="Halakuc P."/>
            <person name="Pipaliya S.V."/>
            <person name="Vacek V."/>
            <person name="Brzon O."/>
            <person name="Soukal P."/>
            <person name="Eme L."/>
            <person name="Dacks J.B."/>
            <person name="Karnkowska A."/>
            <person name="Elias M."/>
            <person name="Hampl V."/>
        </authorList>
    </citation>
    <scope>NUCLEOTIDE SEQUENCE [LARGE SCALE GENOMIC DNA]</scope>
    <source>
        <strain evidence="1">NAU3</strain>
        <tissue evidence="1">Gut</tissue>
    </source>
</reference>